<reference evidence="1 2" key="1">
    <citation type="journal article" date="2003" name="Nat. Genet.">
        <title>Comparative analysis of the genome sequences of Bordetella pertussis, Bordetella parapertussis and Bordetella bronchiseptica.</title>
        <authorList>
            <person name="Parkhill J."/>
            <person name="Sebaihia M."/>
            <person name="Preston A."/>
            <person name="Murphy L.D."/>
            <person name="Thomson N.R."/>
            <person name="Harris D.E."/>
            <person name="Holden M.T.G."/>
            <person name="Churcher C.M."/>
            <person name="Bentley S.D."/>
            <person name="Mungall K.L."/>
            <person name="Cerdeno-Tarraga A.-M."/>
            <person name="Temple L."/>
            <person name="James K.D."/>
            <person name="Harris B."/>
            <person name="Quail M.A."/>
            <person name="Achtman M."/>
            <person name="Atkin R."/>
            <person name="Baker S."/>
            <person name="Basham D."/>
            <person name="Bason N."/>
            <person name="Cherevach I."/>
            <person name="Chillingworth T."/>
            <person name="Collins M."/>
            <person name="Cronin A."/>
            <person name="Davis P."/>
            <person name="Doggett J."/>
            <person name="Feltwell T."/>
            <person name="Goble A."/>
            <person name="Hamlin N."/>
            <person name="Hauser H."/>
            <person name="Holroyd S."/>
            <person name="Jagels K."/>
            <person name="Leather S."/>
            <person name="Moule S."/>
            <person name="Norberczak H."/>
            <person name="O'Neil S."/>
            <person name="Ormond D."/>
            <person name="Price C."/>
            <person name="Rabbinowitsch E."/>
            <person name="Rutter S."/>
            <person name="Sanders M."/>
            <person name="Saunders D."/>
            <person name="Seeger K."/>
            <person name="Sharp S."/>
            <person name="Simmonds M."/>
            <person name="Skelton J."/>
            <person name="Squares R."/>
            <person name="Squares S."/>
            <person name="Stevens K."/>
            <person name="Unwin L."/>
            <person name="Whitehead S."/>
            <person name="Barrell B.G."/>
            <person name="Maskell D.J."/>
        </authorList>
    </citation>
    <scope>NUCLEOTIDE SEQUENCE [LARGE SCALE GENOMIC DNA]</scope>
    <source>
        <strain evidence="1 2">ATCC BAA-588 / NCTC 13252 / RB50</strain>
    </source>
</reference>
<sequence length="387" mass="42098">MELQLMQWQVGDLPFFYRCQPQPSNAPYGLPDSLPFCLEFDSALGLIRQSPNTQVEAALERCYQHGSTISGMMDSGGIGQQYARDFLDFIAHHETDLTGKRVLEIGCGTGYLLSLLKQKGADVLGIEPGAQGQGGQQRHGVPIIDGFFPHPKAEGKFDLIVAYAVLEHIGEPQGFLEKIADSLAPDGVAYIAVPDCAPYIENGDISCLLHEHWSYFDASSLQRLLEVSGFAAAVQPAGFGGSIYARAVRVSHKTKPVNDEIDLAGNGFERFRSLALGAGQRLERFLAGPGQAGIYVPGRMINLLASLDSVDLAQVRLFDDNEALTGLYFPGMPNPIEDFSGLVERPPARLLIATKSFHFQIADRIEHASVEVPLLAWSDLFLVAAPK</sequence>
<dbReference type="HOGENOM" id="CLU_713039_0_0_4"/>
<proteinExistence type="predicted"/>
<dbReference type="Proteomes" id="UP000001027">
    <property type="component" value="Chromosome"/>
</dbReference>
<dbReference type="SMR" id="A0A0H3LNL7"/>
<evidence type="ECO:0000313" key="1">
    <source>
        <dbReference type="EMBL" id="CAE30628.1"/>
    </source>
</evidence>
<dbReference type="PANTHER" id="PTHR43861:SF5">
    <property type="entry name" value="BLL5978 PROTEIN"/>
    <property type="match status" value="1"/>
</dbReference>
<dbReference type="InterPro" id="IPR029063">
    <property type="entry name" value="SAM-dependent_MTases_sf"/>
</dbReference>
<dbReference type="EMBL" id="BX640437">
    <property type="protein sequence ID" value="CAE30628.1"/>
    <property type="molecule type" value="Genomic_DNA"/>
</dbReference>
<dbReference type="Gene3D" id="3.40.50.150">
    <property type="entry name" value="Vaccinia Virus protein VP39"/>
    <property type="match status" value="1"/>
</dbReference>
<dbReference type="eggNOG" id="COG2227">
    <property type="taxonomic scope" value="Bacteria"/>
</dbReference>
<dbReference type="PANTHER" id="PTHR43861">
    <property type="entry name" value="TRANS-ACONITATE 2-METHYLTRANSFERASE-RELATED"/>
    <property type="match status" value="1"/>
</dbReference>
<gene>
    <name evidence="1" type="ordered locus">BB0127</name>
</gene>
<accession>A0A0H3LNL7</accession>
<evidence type="ECO:0000313" key="2">
    <source>
        <dbReference type="Proteomes" id="UP000001027"/>
    </source>
</evidence>
<dbReference type="SUPFAM" id="SSF53335">
    <property type="entry name" value="S-adenosyl-L-methionine-dependent methyltransferases"/>
    <property type="match status" value="1"/>
</dbReference>
<dbReference type="Pfam" id="PF13489">
    <property type="entry name" value="Methyltransf_23"/>
    <property type="match status" value="1"/>
</dbReference>
<dbReference type="CDD" id="cd02440">
    <property type="entry name" value="AdoMet_MTases"/>
    <property type="match status" value="1"/>
</dbReference>
<name>A0A0H3LNL7_BORBR</name>
<dbReference type="AlphaFoldDB" id="A0A0H3LNL7"/>
<dbReference type="KEGG" id="bbr:BB0127"/>
<protein>
    <submittedName>
        <fullName evidence="1">C-methyltransferase</fullName>
    </submittedName>
</protein>
<organism evidence="1 2">
    <name type="scientific">Bordetella bronchiseptica (strain ATCC BAA-588 / NCTC 13252 / RB50)</name>
    <name type="common">Alcaligenes bronchisepticus</name>
    <dbReference type="NCBI Taxonomy" id="257310"/>
    <lineage>
        <taxon>Bacteria</taxon>
        <taxon>Pseudomonadati</taxon>
        <taxon>Pseudomonadota</taxon>
        <taxon>Betaproteobacteria</taxon>
        <taxon>Burkholderiales</taxon>
        <taxon>Alcaligenaceae</taxon>
        <taxon>Bordetella</taxon>
    </lineage>
</organism>